<protein>
    <submittedName>
        <fullName evidence="1">Uncharacterized protein</fullName>
    </submittedName>
</protein>
<gene>
    <name evidence="1" type="ORF">V8G54_034781</name>
</gene>
<feature type="non-terminal residue" evidence="1">
    <location>
        <position position="1"/>
    </location>
</feature>
<accession>A0AAQ3MDU7</accession>
<dbReference type="EMBL" id="CP144690">
    <property type="protein sequence ID" value="WVY89267.1"/>
    <property type="molecule type" value="Genomic_DNA"/>
</dbReference>
<sequence length="146" mass="17158">SFHNHDSWGSCLSPNFLFVCFPHWLSFTNENACTNTSIVDDIVFDKYLLWYLLSYDVFIMQHGNDRHDSCHNTEYKYCIILFTFVLNIIFMRNCDSSCLKNINSHFQSVNSAAYNFINFHDNSDAYNNLNFFISILMLTTISDRLT</sequence>
<evidence type="ECO:0000313" key="2">
    <source>
        <dbReference type="Proteomes" id="UP001374535"/>
    </source>
</evidence>
<proteinExistence type="predicted"/>
<organism evidence="1 2">
    <name type="scientific">Vigna mungo</name>
    <name type="common">Black gram</name>
    <name type="synonym">Phaseolus mungo</name>
    <dbReference type="NCBI Taxonomy" id="3915"/>
    <lineage>
        <taxon>Eukaryota</taxon>
        <taxon>Viridiplantae</taxon>
        <taxon>Streptophyta</taxon>
        <taxon>Embryophyta</taxon>
        <taxon>Tracheophyta</taxon>
        <taxon>Spermatophyta</taxon>
        <taxon>Magnoliopsida</taxon>
        <taxon>eudicotyledons</taxon>
        <taxon>Gunneridae</taxon>
        <taxon>Pentapetalae</taxon>
        <taxon>rosids</taxon>
        <taxon>fabids</taxon>
        <taxon>Fabales</taxon>
        <taxon>Fabaceae</taxon>
        <taxon>Papilionoideae</taxon>
        <taxon>50 kb inversion clade</taxon>
        <taxon>NPAAA clade</taxon>
        <taxon>indigoferoid/millettioid clade</taxon>
        <taxon>Phaseoleae</taxon>
        <taxon>Vigna</taxon>
    </lineage>
</organism>
<name>A0AAQ3MDU7_VIGMU</name>
<dbReference type="AlphaFoldDB" id="A0AAQ3MDU7"/>
<evidence type="ECO:0000313" key="1">
    <source>
        <dbReference type="EMBL" id="WVY89267.1"/>
    </source>
</evidence>
<keyword evidence="2" id="KW-1185">Reference proteome</keyword>
<dbReference type="Proteomes" id="UP001374535">
    <property type="component" value="Chromosome 11"/>
</dbReference>
<reference evidence="1 2" key="1">
    <citation type="journal article" date="2023" name="Life. Sci Alliance">
        <title>Evolutionary insights into 3D genome organization and epigenetic landscape of Vigna mungo.</title>
        <authorList>
            <person name="Junaid A."/>
            <person name="Singh B."/>
            <person name="Bhatia S."/>
        </authorList>
    </citation>
    <scope>NUCLEOTIDE SEQUENCE [LARGE SCALE GENOMIC DNA]</scope>
    <source>
        <strain evidence="1">Urdbean</strain>
    </source>
</reference>